<dbReference type="EMBL" id="JBICBT010000515">
    <property type="protein sequence ID" value="KAL3111183.1"/>
    <property type="molecule type" value="Genomic_DNA"/>
</dbReference>
<reference evidence="2 3" key="1">
    <citation type="submission" date="2024-10" db="EMBL/GenBank/DDBJ databases">
        <authorList>
            <person name="Kim D."/>
        </authorList>
    </citation>
    <scope>NUCLEOTIDE SEQUENCE [LARGE SCALE GENOMIC DNA]</scope>
    <source>
        <strain evidence="2">BH-2024</strain>
    </source>
</reference>
<keyword evidence="1" id="KW-0175">Coiled coil</keyword>
<feature type="coiled-coil region" evidence="1">
    <location>
        <begin position="173"/>
        <end position="200"/>
    </location>
</feature>
<sequence length="306" mass="34622">MVWGTFGVEFLSIGKRGMAMKRTVVELRLIGREWEIFTTFNKGERTEIVKTFEGDVKELVIATMLTGCTLFGGAGWRAACQGALIVSSRAWDEKKLPNKRCIKRFALNKSWEKNVVVDPALLERIKEKLKTLDANKATKRQLIEERDFCCKEAAKWIACLESIALKTDDDEMLKYIEQSIQDAKEKMAKLVGQFNEELQESIDAGGKFEALYRKQRSLFETASGNAAGFKFPTENIEQIFDELFAKELTGKDMKTSYEVVKKAKRAHQMQFTAEEERRAAKQNLVKAKPTKCQIAEFGASSSAADV</sequence>
<proteinExistence type="predicted"/>
<keyword evidence="3" id="KW-1185">Reference proteome</keyword>
<dbReference type="AlphaFoldDB" id="A0ABD2L7Q5"/>
<accession>A0ABD2L7Q5</accession>
<name>A0ABD2L7Q5_9BILA</name>
<protein>
    <submittedName>
        <fullName evidence="2">Uncharacterized protein</fullName>
    </submittedName>
</protein>
<comment type="caution">
    <text evidence="2">The sequence shown here is derived from an EMBL/GenBank/DDBJ whole genome shotgun (WGS) entry which is preliminary data.</text>
</comment>
<evidence type="ECO:0000256" key="1">
    <source>
        <dbReference type="SAM" id="Coils"/>
    </source>
</evidence>
<evidence type="ECO:0000313" key="2">
    <source>
        <dbReference type="EMBL" id="KAL3111183.1"/>
    </source>
</evidence>
<evidence type="ECO:0000313" key="3">
    <source>
        <dbReference type="Proteomes" id="UP001620626"/>
    </source>
</evidence>
<organism evidence="2 3">
    <name type="scientific">Heterodera trifolii</name>
    <dbReference type="NCBI Taxonomy" id="157864"/>
    <lineage>
        <taxon>Eukaryota</taxon>
        <taxon>Metazoa</taxon>
        <taxon>Ecdysozoa</taxon>
        <taxon>Nematoda</taxon>
        <taxon>Chromadorea</taxon>
        <taxon>Rhabditida</taxon>
        <taxon>Tylenchina</taxon>
        <taxon>Tylenchomorpha</taxon>
        <taxon>Tylenchoidea</taxon>
        <taxon>Heteroderidae</taxon>
        <taxon>Heteroderinae</taxon>
        <taxon>Heterodera</taxon>
    </lineage>
</organism>
<dbReference type="Proteomes" id="UP001620626">
    <property type="component" value="Unassembled WGS sequence"/>
</dbReference>
<gene>
    <name evidence="2" type="ORF">niasHT_017377</name>
</gene>